<dbReference type="Pfam" id="PF02583">
    <property type="entry name" value="Trns_repr_metal"/>
    <property type="match status" value="1"/>
</dbReference>
<comment type="caution">
    <text evidence="1">The sequence shown here is derived from an EMBL/GenBank/DDBJ whole genome shotgun (WGS) entry which is preliminary data.</text>
</comment>
<dbReference type="EMBL" id="VSSQ01035415">
    <property type="protein sequence ID" value="MPM87621.1"/>
    <property type="molecule type" value="Genomic_DNA"/>
</dbReference>
<dbReference type="InterPro" id="IPR003735">
    <property type="entry name" value="Metal_Tscrpt_repr"/>
</dbReference>
<dbReference type="GO" id="GO:0003677">
    <property type="term" value="F:DNA binding"/>
    <property type="evidence" value="ECO:0007669"/>
    <property type="project" value="InterPro"/>
</dbReference>
<accession>A0A645DED5</accession>
<reference evidence="1" key="1">
    <citation type="submission" date="2019-08" db="EMBL/GenBank/DDBJ databases">
        <authorList>
            <person name="Kucharzyk K."/>
            <person name="Murdoch R.W."/>
            <person name="Higgins S."/>
            <person name="Loffler F."/>
        </authorList>
    </citation>
    <scope>NUCLEOTIDE SEQUENCE</scope>
</reference>
<name>A0A645DED5_9ZZZZ</name>
<dbReference type="CDD" id="cd10148">
    <property type="entry name" value="CsoR-like_DUF156"/>
    <property type="match status" value="1"/>
</dbReference>
<gene>
    <name evidence="1" type="primary">csoR_26</name>
    <name evidence="1" type="ORF">SDC9_134721</name>
</gene>
<proteinExistence type="predicted"/>
<dbReference type="AlphaFoldDB" id="A0A645DED5"/>
<dbReference type="Gene3D" id="1.20.58.1000">
    <property type="entry name" value="Metal-sensitive repressor, helix protomer"/>
    <property type="match status" value="1"/>
</dbReference>
<protein>
    <submittedName>
        <fullName evidence="1">Copper-sensing transcriptional repressor CsoR</fullName>
    </submittedName>
</protein>
<sequence length="90" mass="10549">MDERTRKKTDSRLARIEGQVKGIRKMVEVDRYCIDILTQISAVISALKGVEEIVMEHHLHTCVAHAMQKEDPEEKQLKIIEVMDVFKRFR</sequence>
<evidence type="ECO:0000313" key="1">
    <source>
        <dbReference type="EMBL" id="MPM87621.1"/>
    </source>
</evidence>
<dbReference type="InterPro" id="IPR038390">
    <property type="entry name" value="Metal_Tscrpt_repr_sf"/>
</dbReference>
<dbReference type="GO" id="GO:0046872">
    <property type="term" value="F:metal ion binding"/>
    <property type="evidence" value="ECO:0007669"/>
    <property type="project" value="InterPro"/>
</dbReference>
<dbReference type="GO" id="GO:0006355">
    <property type="term" value="P:regulation of DNA-templated transcription"/>
    <property type="evidence" value="ECO:0007669"/>
    <property type="project" value="InterPro"/>
</dbReference>
<organism evidence="1">
    <name type="scientific">bioreactor metagenome</name>
    <dbReference type="NCBI Taxonomy" id="1076179"/>
    <lineage>
        <taxon>unclassified sequences</taxon>
        <taxon>metagenomes</taxon>
        <taxon>ecological metagenomes</taxon>
    </lineage>
</organism>
<dbReference type="PANTHER" id="PTHR33677">
    <property type="entry name" value="TRANSCRIPTIONAL REPRESSOR FRMR-RELATED"/>
    <property type="match status" value="1"/>
</dbReference>
<dbReference type="PANTHER" id="PTHR33677:SF3">
    <property type="entry name" value="COPPER-SENSING TRANSCRIPTIONAL REPRESSOR RICR"/>
    <property type="match status" value="1"/>
</dbReference>